<dbReference type="eggNOG" id="ENOG502RTPB">
    <property type="taxonomic scope" value="Eukaryota"/>
</dbReference>
<reference evidence="2 3" key="1">
    <citation type="journal article" date="2007" name="Nature">
        <title>Evolution of genes and genomes on the Drosophila phylogeny.</title>
        <authorList>
            <consortium name="Drosophila 12 Genomes Consortium"/>
            <person name="Clark A.G."/>
            <person name="Eisen M.B."/>
            <person name="Smith D.R."/>
            <person name="Bergman C.M."/>
            <person name="Oliver B."/>
            <person name="Markow T.A."/>
            <person name="Kaufman T.C."/>
            <person name="Kellis M."/>
            <person name="Gelbart W."/>
            <person name="Iyer V.N."/>
            <person name="Pollard D.A."/>
            <person name="Sackton T.B."/>
            <person name="Larracuente A.M."/>
            <person name="Singh N.D."/>
            <person name="Abad J.P."/>
            <person name="Abt D.N."/>
            <person name="Adryan B."/>
            <person name="Aguade M."/>
            <person name="Akashi H."/>
            <person name="Anderson W.W."/>
            <person name="Aquadro C.F."/>
            <person name="Ardell D.H."/>
            <person name="Arguello R."/>
            <person name="Artieri C.G."/>
            <person name="Barbash D.A."/>
            <person name="Barker D."/>
            <person name="Barsanti P."/>
            <person name="Batterham P."/>
            <person name="Batzoglou S."/>
            <person name="Begun D."/>
            <person name="Bhutkar A."/>
            <person name="Blanco E."/>
            <person name="Bosak S.A."/>
            <person name="Bradley R.K."/>
            <person name="Brand A.D."/>
            <person name="Brent M.R."/>
            <person name="Brooks A.N."/>
            <person name="Brown R.H."/>
            <person name="Butlin R.K."/>
            <person name="Caggese C."/>
            <person name="Calvi B.R."/>
            <person name="Bernardo de Carvalho A."/>
            <person name="Caspi A."/>
            <person name="Castrezana S."/>
            <person name="Celniker S.E."/>
            <person name="Chang J.L."/>
            <person name="Chapple C."/>
            <person name="Chatterji S."/>
            <person name="Chinwalla A."/>
            <person name="Civetta A."/>
            <person name="Clifton S.W."/>
            <person name="Comeron J.M."/>
            <person name="Costello J.C."/>
            <person name="Coyne J.A."/>
            <person name="Daub J."/>
            <person name="David R.G."/>
            <person name="Delcher A.L."/>
            <person name="Delehaunty K."/>
            <person name="Do C.B."/>
            <person name="Ebling H."/>
            <person name="Edwards K."/>
            <person name="Eickbush T."/>
            <person name="Evans J.D."/>
            <person name="Filipski A."/>
            <person name="Findeiss S."/>
            <person name="Freyhult E."/>
            <person name="Fulton L."/>
            <person name="Fulton R."/>
            <person name="Garcia A.C."/>
            <person name="Gardiner A."/>
            <person name="Garfield D.A."/>
            <person name="Garvin B.E."/>
            <person name="Gibson G."/>
            <person name="Gilbert D."/>
            <person name="Gnerre S."/>
            <person name="Godfrey J."/>
            <person name="Good R."/>
            <person name="Gotea V."/>
            <person name="Gravely B."/>
            <person name="Greenberg A.J."/>
            <person name="Griffiths-Jones S."/>
            <person name="Gross S."/>
            <person name="Guigo R."/>
            <person name="Gustafson E.A."/>
            <person name="Haerty W."/>
            <person name="Hahn M.W."/>
            <person name="Halligan D.L."/>
            <person name="Halpern A.L."/>
            <person name="Halter G.M."/>
            <person name="Han M.V."/>
            <person name="Heger A."/>
            <person name="Hillier L."/>
            <person name="Hinrichs A.S."/>
            <person name="Holmes I."/>
            <person name="Hoskins R.A."/>
            <person name="Hubisz M.J."/>
            <person name="Hultmark D."/>
            <person name="Huntley M.A."/>
            <person name="Jaffe D.B."/>
            <person name="Jagadeeshan S."/>
            <person name="Jeck W.R."/>
            <person name="Johnson J."/>
            <person name="Jones C.D."/>
            <person name="Jordan W.C."/>
            <person name="Karpen G.H."/>
            <person name="Kataoka E."/>
            <person name="Keightley P.D."/>
            <person name="Kheradpour P."/>
            <person name="Kirkness E.F."/>
            <person name="Koerich L.B."/>
            <person name="Kristiansen K."/>
            <person name="Kudrna D."/>
            <person name="Kulathinal R.J."/>
            <person name="Kumar S."/>
            <person name="Kwok R."/>
            <person name="Lander E."/>
            <person name="Langley C.H."/>
            <person name="Lapoint R."/>
            <person name="Lazzaro B.P."/>
            <person name="Lee S.J."/>
            <person name="Levesque L."/>
            <person name="Li R."/>
            <person name="Lin C.F."/>
            <person name="Lin M.F."/>
            <person name="Lindblad-Toh K."/>
            <person name="Llopart A."/>
            <person name="Long M."/>
            <person name="Low L."/>
            <person name="Lozovsky E."/>
            <person name="Lu J."/>
            <person name="Luo M."/>
            <person name="Machado C.A."/>
            <person name="Makalowski W."/>
            <person name="Marzo M."/>
            <person name="Matsuda M."/>
            <person name="Matzkin L."/>
            <person name="McAllister B."/>
            <person name="McBride C.S."/>
            <person name="McKernan B."/>
            <person name="McKernan K."/>
            <person name="Mendez-Lago M."/>
            <person name="Minx P."/>
            <person name="Mollenhauer M.U."/>
            <person name="Montooth K."/>
            <person name="Mount S.M."/>
            <person name="Mu X."/>
            <person name="Myers E."/>
            <person name="Negre B."/>
            <person name="Newfeld S."/>
            <person name="Nielsen R."/>
            <person name="Noor M.A."/>
            <person name="O'Grady P."/>
            <person name="Pachter L."/>
            <person name="Papaceit M."/>
            <person name="Parisi M.J."/>
            <person name="Parisi M."/>
            <person name="Parts L."/>
            <person name="Pedersen J.S."/>
            <person name="Pesole G."/>
            <person name="Phillippy A.M."/>
            <person name="Ponting C.P."/>
            <person name="Pop M."/>
            <person name="Porcelli D."/>
            <person name="Powell J.R."/>
            <person name="Prohaska S."/>
            <person name="Pruitt K."/>
            <person name="Puig M."/>
            <person name="Quesneville H."/>
            <person name="Ram K.R."/>
            <person name="Rand D."/>
            <person name="Rasmussen M.D."/>
            <person name="Reed L.K."/>
            <person name="Reenan R."/>
            <person name="Reily A."/>
            <person name="Remington K.A."/>
            <person name="Rieger T.T."/>
            <person name="Ritchie M.G."/>
            <person name="Robin C."/>
            <person name="Rogers Y.H."/>
            <person name="Rohde C."/>
            <person name="Rozas J."/>
            <person name="Rubenfield M.J."/>
            <person name="Ruiz A."/>
            <person name="Russo S."/>
            <person name="Salzberg S.L."/>
            <person name="Sanchez-Gracia A."/>
            <person name="Saranga D.J."/>
            <person name="Sato H."/>
            <person name="Schaeffer S.W."/>
            <person name="Schatz M.C."/>
            <person name="Schlenke T."/>
            <person name="Schwartz R."/>
            <person name="Segarra C."/>
            <person name="Singh R.S."/>
            <person name="Sirot L."/>
            <person name="Sirota M."/>
            <person name="Sisneros N.B."/>
            <person name="Smith C.D."/>
            <person name="Smith T.F."/>
            <person name="Spieth J."/>
            <person name="Stage D.E."/>
            <person name="Stark A."/>
            <person name="Stephan W."/>
            <person name="Strausberg R.L."/>
            <person name="Strempel S."/>
            <person name="Sturgill D."/>
            <person name="Sutton G."/>
            <person name="Sutton G.G."/>
            <person name="Tao W."/>
            <person name="Teichmann S."/>
            <person name="Tobari Y.N."/>
            <person name="Tomimura Y."/>
            <person name="Tsolas J.M."/>
            <person name="Valente V.L."/>
            <person name="Venter E."/>
            <person name="Venter J.C."/>
            <person name="Vicario S."/>
            <person name="Vieira F.G."/>
            <person name="Vilella A.J."/>
            <person name="Villasante A."/>
            <person name="Walenz B."/>
            <person name="Wang J."/>
            <person name="Wasserman M."/>
            <person name="Watts T."/>
            <person name="Wilson D."/>
            <person name="Wilson R.K."/>
            <person name="Wing R.A."/>
            <person name="Wolfner M.F."/>
            <person name="Wong A."/>
            <person name="Wong G.K."/>
            <person name="Wu C.I."/>
            <person name="Wu G."/>
            <person name="Yamamoto D."/>
            <person name="Yang H.P."/>
            <person name="Yang S.P."/>
            <person name="Yorke J.A."/>
            <person name="Yoshida K."/>
            <person name="Zdobnov E."/>
            <person name="Zhang P."/>
            <person name="Zhang Y."/>
            <person name="Zimin A.V."/>
            <person name="Baldwin J."/>
            <person name="Abdouelleil A."/>
            <person name="Abdulkadir J."/>
            <person name="Abebe A."/>
            <person name="Abera B."/>
            <person name="Abreu J."/>
            <person name="Acer S.C."/>
            <person name="Aftuck L."/>
            <person name="Alexander A."/>
            <person name="An P."/>
            <person name="Anderson E."/>
            <person name="Anderson S."/>
            <person name="Arachi H."/>
            <person name="Azer M."/>
            <person name="Bachantsang P."/>
            <person name="Barry A."/>
            <person name="Bayul T."/>
            <person name="Berlin A."/>
            <person name="Bessette D."/>
            <person name="Bloom T."/>
            <person name="Blye J."/>
            <person name="Boguslavskiy L."/>
            <person name="Bonnet C."/>
            <person name="Boukhgalter B."/>
            <person name="Bourzgui I."/>
            <person name="Brown A."/>
            <person name="Cahill P."/>
            <person name="Channer S."/>
            <person name="Cheshatsang Y."/>
            <person name="Chuda L."/>
            <person name="Citroen M."/>
            <person name="Collymore A."/>
            <person name="Cooke P."/>
            <person name="Costello M."/>
            <person name="D'Aco K."/>
            <person name="Daza R."/>
            <person name="De Haan G."/>
            <person name="DeGray S."/>
            <person name="DeMaso C."/>
            <person name="Dhargay N."/>
            <person name="Dooley K."/>
            <person name="Dooley E."/>
            <person name="Doricent M."/>
            <person name="Dorje P."/>
            <person name="Dorjee K."/>
            <person name="Dupes A."/>
            <person name="Elong R."/>
            <person name="Falk J."/>
            <person name="Farina A."/>
            <person name="Faro S."/>
            <person name="Ferguson D."/>
            <person name="Fisher S."/>
            <person name="Foley C.D."/>
            <person name="Franke A."/>
            <person name="Friedrich D."/>
            <person name="Gadbois L."/>
            <person name="Gearin G."/>
            <person name="Gearin C.R."/>
            <person name="Giannoukos G."/>
            <person name="Goode T."/>
            <person name="Graham J."/>
            <person name="Grandbois E."/>
            <person name="Grewal S."/>
            <person name="Gyaltsen K."/>
            <person name="Hafez N."/>
            <person name="Hagos B."/>
            <person name="Hall J."/>
            <person name="Henson C."/>
            <person name="Hollinger A."/>
            <person name="Honan T."/>
            <person name="Huard M.D."/>
            <person name="Hughes L."/>
            <person name="Hurhula B."/>
            <person name="Husby M.E."/>
            <person name="Kamat A."/>
            <person name="Kanga B."/>
            <person name="Kashin S."/>
            <person name="Khazanovich D."/>
            <person name="Kisner P."/>
            <person name="Lance K."/>
            <person name="Lara M."/>
            <person name="Lee W."/>
            <person name="Lennon N."/>
            <person name="Letendre F."/>
            <person name="LeVine R."/>
            <person name="Lipovsky A."/>
            <person name="Liu X."/>
            <person name="Liu J."/>
            <person name="Liu S."/>
            <person name="Lokyitsang T."/>
            <person name="Lokyitsang Y."/>
            <person name="Lubonja R."/>
            <person name="Lui A."/>
            <person name="MacDonald P."/>
            <person name="Magnisalis V."/>
            <person name="Maru K."/>
            <person name="Matthews C."/>
            <person name="McCusker W."/>
            <person name="McDonough S."/>
            <person name="Mehta T."/>
            <person name="Meldrim J."/>
            <person name="Meneus L."/>
            <person name="Mihai O."/>
            <person name="Mihalev A."/>
            <person name="Mihova T."/>
            <person name="Mittelman R."/>
            <person name="Mlenga V."/>
            <person name="Montmayeur A."/>
            <person name="Mulrain L."/>
            <person name="Navidi A."/>
            <person name="Naylor J."/>
            <person name="Negash T."/>
            <person name="Nguyen T."/>
            <person name="Nguyen N."/>
            <person name="Nicol R."/>
            <person name="Norbu C."/>
            <person name="Norbu N."/>
            <person name="Novod N."/>
            <person name="O'Neill B."/>
            <person name="Osman S."/>
            <person name="Markiewicz E."/>
            <person name="Oyono O.L."/>
            <person name="Patti C."/>
            <person name="Phunkhang P."/>
            <person name="Pierre F."/>
            <person name="Priest M."/>
            <person name="Raghuraman S."/>
            <person name="Rege F."/>
            <person name="Reyes R."/>
            <person name="Rise C."/>
            <person name="Rogov P."/>
            <person name="Ross K."/>
            <person name="Ryan E."/>
            <person name="Settipalli S."/>
            <person name="Shea T."/>
            <person name="Sherpa N."/>
            <person name="Shi L."/>
            <person name="Shih D."/>
            <person name="Sparrow T."/>
            <person name="Spaulding J."/>
            <person name="Stalker J."/>
            <person name="Stange-Thomann N."/>
            <person name="Stavropoulos S."/>
            <person name="Stone C."/>
            <person name="Strader C."/>
            <person name="Tesfaye S."/>
            <person name="Thomson T."/>
            <person name="Thoulutsang Y."/>
            <person name="Thoulutsang D."/>
            <person name="Topham K."/>
            <person name="Topping I."/>
            <person name="Tsamla T."/>
            <person name="Vassiliev H."/>
            <person name="Vo A."/>
            <person name="Wangchuk T."/>
            <person name="Wangdi T."/>
            <person name="Weiand M."/>
            <person name="Wilkinson J."/>
            <person name="Wilson A."/>
            <person name="Yadav S."/>
            <person name="Young G."/>
            <person name="Yu Q."/>
            <person name="Zembek L."/>
            <person name="Zhong D."/>
            <person name="Zimmer A."/>
            <person name="Zwirko Z."/>
            <person name="Jaffe D.B."/>
            <person name="Alvarez P."/>
            <person name="Brockman W."/>
            <person name="Butler J."/>
            <person name="Chin C."/>
            <person name="Gnerre S."/>
            <person name="Grabherr M."/>
            <person name="Kleber M."/>
            <person name="Mauceli E."/>
            <person name="MacCallum I."/>
        </authorList>
    </citation>
    <scope>NUCLEOTIDE SEQUENCE [LARGE SCALE GENOMIC DNA]</scope>
    <source>
        <strain evidence="3">Tucson 15287-2541.00</strain>
    </source>
</reference>
<dbReference type="Gene3D" id="1.20.930.10">
    <property type="entry name" value="Conserved domain common to transcription factors TFIIS, elongin A, CRSP70"/>
    <property type="match status" value="1"/>
</dbReference>
<dbReference type="OMA" id="FWSEYCL"/>
<evidence type="ECO:0000259" key="1">
    <source>
        <dbReference type="Pfam" id="PF11467"/>
    </source>
</evidence>
<dbReference type="OrthoDB" id="7868650at2759"/>
<dbReference type="InterPro" id="IPR021567">
    <property type="entry name" value="LEDGF_IBD"/>
</dbReference>
<dbReference type="PhylomeDB" id="B4JTR1"/>
<proteinExistence type="predicted"/>
<accession>B4JTR1</accession>
<dbReference type="AlphaFoldDB" id="B4JTR1"/>
<feature type="domain" description="Lens epithelium-derived growth factor integrase-binding" evidence="1">
    <location>
        <begin position="120"/>
        <end position="227"/>
    </location>
</feature>
<dbReference type="CDD" id="cd05162">
    <property type="entry name" value="PWWP"/>
    <property type="match status" value="1"/>
</dbReference>
<dbReference type="SMR" id="B4JTR1"/>
<dbReference type="Proteomes" id="UP000001070">
    <property type="component" value="Unassembled WGS sequence"/>
</dbReference>
<dbReference type="HOGENOM" id="CLU_912978_0_0_1"/>
<dbReference type="InterPro" id="IPR035441">
    <property type="entry name" value="TFIIS/LEDGF_dom_sf"/>
</dbReference>
<dbReference type="KEGG" id="dgr:6568282"/>
<sequence length="244" mass="28519">MEMAKATPADSSKRGDLVFAQKRGYMPWPAKLIDNSDRLCGLVQFVNTNDRHLIPYAKIWTCNQRSKQEFITLQALQCEEFYEAILATELIDSQPPKGKQQQELLLLDTLLLYRNTLHVEPQFIEQVNKLRRCLTRHRQDYAAAQLAFQKLLELKPFSRLLLVRNREAVESIRKLVGFVNHTRPNPNEPQMVRYLAKRLIRRFAGVFSISTNISNFWSSYYMQADIYRRHARLSECDANPNKST</sequence>
<evidence type="ECO:0000313" key="3">
    <source>
        <dbReference type="Proteomes" id="UP000001070"/>
    </source>
</evidence>
<protein>
    <submittedName>
        <fullName evidence="2">GH13794</fullName>
    </submittedName>
</protein>
<organism evidence="3">
    <name type="scientific">Drosophila grimshawi</name>
    <name type="common">Hawaiian fruit fly</name>
    <name type="synonym">Idiomyia grimshawi</name>
    <dbReference type="NCBI Taxonomy" id="7222"/>
    <lineage>
        <taxon>Eukaryota</taxon>
        <taxon>Metazoa</taxon>
        <taxon>Ecdysozoa</taxon>
        <taxon>Arthropoda</taxon>
        <taxon>Hexapoda</taxon>
        <taxon>Insecta</taxon>
        <taxon>Pterygota</taxon>
        <taxon>Neoptera</taxon>
        <taxon>Endopterygota</taxon>
        <taxon>Diptera</taxon>
        <taxon>Brachycera</taxon>
        <taxon>Muscomorpha</taxon>
        <taxon>Ephydroidea</taxon>
        <taxon>Drosophilidae</taxon>
        <taxon>Drosophila</taxon>
        <taxon>Hawaiian Drosophila</taxon>
    </lineage>
</organism>
<dbReference type="SUPFAM" id="SSF63748">
    <property type="entry name" value="Tudor/PWWP/MBT"/>
    <property type="match status" value="1"/>
</dbReference>
<dbReference type="InParanoid" id="B4JTR1"/>
<gene>
    <name evidence="2" type="primary">Dgri\GH13794</name>
    <name evidence="2" type="ORF">Dgri_GH13794</name>
</gene>
<dbReference type="STRING" id="7222.B4JTR1"/>
<dbReference type="EMBL" id="CH916374">
    <property type="protein sequence ID" value="EDV91490.1"/>
    <property type="molecule type" value="Genomic_DNA"/>
</dbReference>
<dbReference type="Pfam" id="PF11467">
    <property type="entry name" value="LEDGF"/>
    <property type="match status" value="1"/>
</dbReference>
<evidence type="ECO:0000313" key="2">
    <source>
        <dbReference type="EMBL" id="EDV91490.1"/>
    </source>
</evidence>
<keyword evidence="3" id="KW-1185">Reference proteome</keyword>
<dbReference type="Gene3D" id="2.30.30.140">
    <property type="match status" value="1"/>
</dbReference>
<name>B4JTR1_DROGR</name>